<dbReference type="InterPro" id="IPR036271">
    <property type="entry name" value="Tet_transcr_reg_TetR-rel_C_sf"/>
</dbReference>
<dbReference type="EMBL" id="JACHGT010000010">
    <property type="protein sequence ID" value="MBB6036748.1"/>
    <property type="molecule type" value="Genomic_DNA"/>
</dbReference>
<gene>
    <name evidence="6" type="ORF">HNR73_004621</name>
</gene>
<protein>
    <submittedName>
        <fullName evidence="6">AcrR family transcriptional regulator</fullName>
    </submittedName>
</protein>
<organism evidence="6 7">
    <name type="scientific">Phytomonospora endophytica</name>
    <dbReference type="NCBI Taxonomy" id="714109"/>
    <lineage>
        <taxon>Bacteria</taxon>
        <taxon>Bacillati</taxon>
        <taxon>Actinomycetota</taxon>
        <taxon>Actinomycetes</taxon>
        <taxon>Micromonosporales</taxon>
        <taxon>Micromonosporaceae</taxon>
        <taxon>Phytomonospora</taxon>
    </lineage>
</organism>
<dbReference type="Gene3D" id="1.10.357.10">
    <property type="entry name" value="Tetracycline Repressor, domain 2"/>
    <property type="match status" value="1"/>
</dbReference>
<evidence type="ECO:0000259" key="5">
    <source>
        <dbReference type="PROSITE" id="PS50977"/>
    </source>
</evidence>
<dbReference type="Pfam" id="PF13305">
    <property type="entry name" value="TetR_C_33"/>
    <property type="match status" value="1"/>
</dbReference>
<dbReference type="PROSITE" id="PS50977">
    <property type="entry name" value="HTH_TETR_2"/>
    <property type="match status" value="1"/>
</dbReference>
<keyword evidence="1" id="KW-0805">Transcription regulation</keyword>
<dbReference type="InterPro" id="IPR009057">
    <property type="entry name" value="Homeodomain-like_sf"/>
</dbReference>
<proteinExistence type="predicted"/>
<keyword evidence="3" id="KW-0804">Transcription</keyword>
<sequence length="230" mass="25655">MAQDRRARQREAMLAEIRTTARTLLVDKGGEAVTVNAVAREMGLSGPAIYRYYSGHDELVGAVTADFYAELTAVIDAARAGVPAAEHRARLFAMCRAMRAWAITHRPEFGWMFARPVNAADLDRDSLRQTVGRDFERPFFEETAAIWETAPFPVPALADLDPSLRRQLRANAAAMGGRLPPEAVHVFLGLWIRLYGLLCMEVLHQLDFAFTDAEPLFEECLEEAAHRLGL</sequence>
<dbReference type="InterPro" id="IPR025996">
    <property type="entry name" value="MT1864/Rv1816-like_C"/>
</dbReference>
<evidence type="ECO:0000313" key="7">
    <source>
        <dbReference type="Proteomes" id="UP000548476"/>
    </source>
</evidence>
<dbReference type="GO" id="GO:0000976">
    <property type="term" value="F:transcription cis-regulatory region binding"/>
    <property type="evidence" value="ECO:0007669"/>
    <property type="project" value="TreeGrafter"/>
</dbReference>
<dbReference type="PANTHER" id="PTHR30055">
    <property type="entry name" value="HTH-TYPE TRANSCRIPTIONAL REGULATOR RUTR"/>
    <property type="match status" value="1"/>
</dbReference>
<evidence type="ECO:0000256" key="3">
    <source>
        <dbReference type="ARBA" id="ARBA00023163"/>
    </source>
</evidence>
<accession>A0A841FSL5</accession>
<name>A0A841FSL5_9ACTN</name>
<feature type="domain" description="HTH tetR-type" evidence="5">
    <location>
        <begin position="11"/>
        <end position="71"/>
    </location>
</feature>
<dbReference type="Proteomes" id="UP000548476">
    <property type="component" value="Unassembled WGS sequence"/>
</dbReference>
<evidence type="ECO:0000256" key="4">
    <source>
        <dbReference type="PROSITE-ProRule" id="PRU00335"/>
    </source>
</evidence>
<keyword evidence="2 4" id="KW-0238">DNA-binding</keyword>
<dbReference type="SUPFAM" id="SSF46689">
    <property type="entry name" value="Homeodomain-like"/>
    <property type="match status" value="1"/>
</dbReference>
<evidence type="ECO:0000256" key="2">
    <source>
        <dbReference type="ARBA" id="ARBA00023125"/>
    </source>
</evidence>
<dbReference type="InterPro" id="IPR050109">
    <property type="entry name" value="HTH-type_TetR-like_transc_reg"/>
</dbReference>
<dbReference type="Pfam" id="PF00440">
    <property type="entry name" value="TetR_N"/>
    <property type="match status" value="1"/>
</dbReference>
<dbReference type="SUPFAM" id="SSF48498">
    <property type="entry name" value="Tetracyclin repressor-like, C-terminal domain"/>
    <property type="match status" value="1"/>
</dbReference>
<dbReference type="GO" id="GO:0003700">
    <property type="term" value="F:DNA-binding transcription factor activity"/>
    <property type="evidence" value="ECO:0007669"/>
    <property type="project" value="TreeGrafter"/>
</dbReference>
<dbReference type="RefSeq" id="WP_184789592.1">
    <property type="nucleotide sequence ID" value="NZ_BONT01000058.1"/>
</dbReference>
<feature type="DNA-binding region" description="H-T-H motif" evidence="4">
    <location>
        <begin position="34"/>
        <end position="53"/>
    </location>
</feature>
<evidence type="ECO:0000313" key="6">
    <source>
        <dbReference type="EMBL" id="MBB6036748.1"/>
    </source>
</evidence>
<dbReference type="AlphaFoldDB" id="A0A841FSL5"/>
<keyword evidence="7" id="KW-1185">Reference proteome</keyword>
<evidence type="ECO:0000256" key="1">
    <source>
        <dbReference type="ARBA" id="ARBA00023015"/>
    </source>
</evidence>
<comment type="caution">
    <text evidence="6">The sequence shown here is derived from an EMBL/GenBank/DDBJ whole genome shotgun (WGS) entry which is preliminary data.</text>
</comment>
<reference evidence="6 7" key="1">
    <citation type="submission" date="2020-08" db="EMBL/GenBank/DDBJ databases">
        <title>Genomic Encyclopedia of Type Strains, Phase IV (KMG-IV): sequencing the most valuable type-strain genomes for metagenomic binning, comparative biology and taxonomic classification.</title>
        <authorList>
            <person name="Goeker M."/>
        </authorList>
    </citation>
    <scope>NUCLEOTIDE SEQUENCE [LARGE SCALE GENOMIC DNA]</scope>
    <source>
        <strain evidence="6 7">YIM 65646</strain>
    </source>
</reference>
<dbReference type="PANTHER" id="PTHR30055:SF243">
    <property type="entry name" value="HTH-TYPE TRANSCRIPTIONAL REGULATOR RV1816"/>
    <property type="match status" value="1"/>
</dbReference>
<dbReference type="InterPro" id="IPR001647">
    <property type="entry name" value="HTH_TetR"/>
</dbReference>